<dbReference type="CDD" id="cd02440">
    <property type="entry name" value="AdoMet_MTases"/>
    <property type="match status" value="1"/>
</dbReference>
<reference evidence="2 3" key="1">
    <citation type="journal article" date="2009" name="Stand. Genomic Sci.">
        <title>Complete genome sequence of Catenulispora acidiphila type strain (ID 139908).</title>
        <authorList>
            <person name="Copeland A."/>
            <person name="Lapidus A."/>
            <person name="Glavina Del Rio T."/>
            <person name="Nolan M."/>
            <person name="Lucas S."/>
            <person name="Chen F."/>
            <person name="Tice H."/>
            <person name="Cheng J.F."/>
            <person name="Bruce D."/>
            <person name="Goodwin L."/>
            <person name="Pitluck S."/>
            <person name="Mikhailova N."/>
            <person name="Pati A."/>
            <person name="Ivanova N."/>
            <person name="Mavromatis K."/>
            <person name="Chen A."/>
            <person name="Palaniappan K."/>
            <person name="Chain P."/>
            <person name="Land M."/>
            <person name="Hauser L."/>
            <person name="Chang Y.J."/>
            <person name="Jeffries C.D."/>
            <person name="Chertkov O."/>
            <person name="Brettin T."/>
            <person name="Detter J.C."/>
            <person name="Han C."/>
            <person name="Ali Z."/>
            <person name="Tindall B.J."/>
            <person name="Goker M."/>
            <person name="Bristow J."/>
            <person name="Eisen J.A."/>
            <person name="Markowitz V."/>
            <person name="Hugenholtz P."/>
            <person name="Kyrpides N.C."/>
            <person name="Klenk H.P."/>
        </authorList>
    </citation>
    <scope>NUCLEOTIDE SEQUENCE [LARGE SCALE GENOMIC DNA]</scope>
    <source>
        <strain evidence="3">DSM 44928 / JCM 14897 / NBRC 102108 / NRRL B-24433 / ID139908</strain>
    </source>
</reference>
<sequence length="228" mass="25004">MDAIVDPDGEPTPELRDWKPWFAAYDDPESPLVKRLAVVQQGIRRALDEAPAGTIRVLYLCAGEGRDLVPVLAEHPRRADVRARLIEFDPVIAQVARDRVSAAGLEAAIEVVTGDAGDPALFGDHVPADLLLLCGIFGNISEADIHHTVARAAHLTARGGTVIWTRHRHDPAVVLRIHDWFAEAGFADLWQSDAELPTTIFVAANRQEREPAAPPPSPDDQKLFTFIR</sequence>
<dbReference type="eggNOG" id="COG4122">
    <property type="taxonomic scope" value="Bacteria"/>
</dbReference>
<dbReference type="InterPro" id="IPR022744">
    <property type="entry name" value="MeTrfase_dom_put"/>
</dbReference>
<dbReference type="HOGENOM" id="CLU_079870_0_0_11"/>
<evidence type="ECO:0000259" key="1">
    <source>
        <dbReference type="Pfam" id="PF12147"/>
    </source>
</evidence>
<organism evidence="2 3">
    <name type="scientific">Catenulispora acidiphila (strain DSM 44928 / JCM 14897 / NBRC 102108 / NRRL B-24433 / ID139908)</name>
    <dbReference type="NCBI Taxonomy" id="479433"/>
    <lineage>
        <taxon>Bacteria</taxon>
        <taxon>Bacillati</taxon>
        <taxon>Actinomycetota</taxon>
        <taxon>Actinomycetes</taxon>
        <taxon>Catenulisporales</taxon>
        <taxon>Catenulisporaceae</taxon>
        <taxon>Catenulispora</taxon>
    </lineage>
</organism>
<dbReference type="OrthoDB" id="8163513at2"/>
<dbReference type="InterPro" id="IPR029063">
    <property type="entry name" value="SAM-dependent_MTases_sf"/>
</dbReference>
<dbReference type="EMBL" id="CP001700">
    <property type="protein sequence ID" value="ACU70274.1"/>
    <property type="molecule type" value="Genomic_DNA"/>
</dbReference>
<proteinExistence type="predicted"/>
<dbReference type="STRING" id="479433.Caci_1351"/>
<protein>
    <recommendedName>
        <fullName evidence="1">Methyltransferase domain-containing protein</fullName>
    </recommendedName>
</protein>
<keyword evidence="3" id="KW-1185">Reference proteome</keyword>
<dbReference type="KEGG" id="cai:Caci_1351"/>
<evidence type="ECO:0000313" key="2">
    <source>
        <dbReference type="EMBL" id="ACU70274.1"/>
    </source>
</evidence>
<gene>
    <name evidence="2" type="ordered locus">Caci_1351</name>
</gene>
<dbReference type="InParanoid" id="C7Q8K9"/>
<evidence type="ECO:0000313" key="3">
    <source>
        <dbReference type="Proteomes" id="UP000000851"/>
    </source>
</evidence>
<feature type="domain" description="Methyltransferase" evidence="1">
    <location>
        <begin position="39"/>
        <end position="172"/>
    </location>
</feature>
<name>C7Q8K9_CATAD</name>
<dbReference type="SUPFAM" id="SSF53335">
    <property type="entry name" value="S-adenosyl-L-methionine-dependent methyltransferases"/>
    <property type="match status" value="1"/>
</dbReference>
<dbReference type="AlphaFoldDB" id="C7Q8K9"/>
<dbReference type="Proteomes" id="UP000000851">
    <property type="component" value="Chromosome"/>
</dbReference>
<accession>C7Q8K9</accession>
<dbReference type="Pfam" id="PF12147">
    <property type="entry name" value="Methyltransf_20"/>
    <property type="match status" value="1"/>
</dbReference>
<dbReference type="Gene3D" id="3.40.50.150">
    <property type="entry name" value="Vaccinia Virus protein VP39"/>
    <property type="match status" value="1"/>
</dbReference>
<dbReference type="RefSeq" id="WP_012785568.1">
    <property type="nucleotide sequence ID" value="NC_013131.1"/>
</dbReference>